<comment type="similarity">
    <text evidence="2 9">Belongs to the RecN family.</text>
</comment>
<dbReference type="PIRSF" id="PIRSF003128">
    <property type="entry name" value="RecN"/>
    <property type="match status" value="1"/>
</dbReference>
<evidence type="ECO:0000256" key="4">
    <source>
        <dbReference type="ARBA" id="ARBA00022741"/>
    </source>
</evidence>
<evidence type="ECO:0000256" key="1">
    <source>
        <dbReference type="ARBA" id="ARBA00003618"/>
    </source>
</evidence>
<keyword evidence="5 9" id="KW-0227">DNA damage</keyword>
<dbReference type="FunFam" id="3.40.50.300:FF:000356">
    <property type="entry name" value="DNA repair protein RecN"/>
    <property type="match status" value="1"/>
</dbReference>
<evidence type="ECO:0000256" key="6">
    <source>
        <dbReference type="ARBA" id="ARBA00022840"/>
    </source>
</evidence>
<evidence type="ECO:0000313" key="13">
    <source>
        <dbReference type="Proteomes" id="UP000614424"/>
    </source>
</evidence>
<dbReference type="Pfam" id="PF02463">
    <property type="entry name" value="SMC_N"/>
    <property type="match status" value="1"/>
</dbReference>
<evidence type="ECO:0000256" key="2">
    <source>
        <dbReference type="ARBA" id="ARBA00009441"/>
    </source>
</evidence>
<dbReference type="InterPro" id="IPR004604">
    <property type="entry name" value="DNA_recomb/repair_RecN"/>
</dbReference>
<keyword evidence="10" id="KW-0175">Coiled coil</keyword>
<reference evidence="12 13" key="1">
    <citation type="submission" date="2020-08" db="EMBL/GenBank/DDBJ databases">
        <title>Bridging the membrane lipid divide: bacteria of the FCB group superphylum have the potential to synthesize archaeal ether lipids.</title>
        <authorList>
            <person name="Villanueva L."/>
            <person name="Von Meijenfeldt F.A.B."/>
            <person name="Westbye A.B."/>
            <person name="Yadav S."/>
            <person name="Hopmans E.C."/>
            <person name="Dutilh B.E."/>
            <person name="Sinninghe Damste J.S."/>
        </authorList>
    </citation>
    <scope>NUCLEOTIDE SEQUENCE [LARGE SCALE GENOMIC DNA]</scope>
    <source>
        <strain evidence="12">NIOZ-UU47</strain>
    </source>
</reference>
<evidence type="ECO:0000259" key="11">
    <source>
        <dbReference type="Pfam" id="PF02463"/>
    </source>
</evidence>
<dbReference type="EMBL" id="JACNJZ010000053">
    <property type="protein sequence ID" value="MBC8316774.1"/>
    <property type="molecule type" value="Genomic_DNA"/>
</dbReference>
<dbReference type="FunFam" id="3.40.50.300:FF:000319">
    <property type="entry name" value="DNA repair protein RecN"/>
    <property type="match status" value="1"/>
</dbReference>
<keyword evidence="6" id="KW-0067">ATP-binding</keyword>
<evidence type="ECO:0000256" key="3">
    <source>
        <dbReference type="ARBA" id="ARBA00021315"/>
    </source>
</evidence>
<dbReference type="GO" id="GO:0005524">
    <property type="term" value="F:ATP binding"/>
    <property type="evidence" value="ECO:0007669"/>
    <property type="project" value="UniProtKB-KW"/>
</dbReference>
<name>A0A8J6TB62_9BACT</name>
<comment type="function">
    <text evidence="1 9">May be involved in recombinational repair of damaged DNA.</text>
</comment>
<dbReference type="GO" id="GO:0006281">
    <property type="term" value="P:DNA repair"/>
    <property type="evidence" value="ECO:0007669"/>
    <property type="project" value="UniProtKB-KW"/>
</dbReference>
<evidence type="ECO:0000256" key="7">
    <source>
        <dbReference type="ARBA" id="ARBA00023204"/>
    </source>
</evidence>
<dbReference type="InterPro" id="IPR027417">
    <property type="entry name" value="P-loop_NTPase"/>
</dbReference>
<organism evidence="12 13">
    <name type="scientific">Candidatus Desulfobia pelagia</name>
    <dbReference type="NCBI Taxonomy" id="2841692"/>
    <lineage>
        <taxon>Bacteria</taxon>
        <taxon>Pseudomonadati</taxon>
        <taxon>Thermodesulfobacteriota</taxon>
        <taxon>Desulfobulbia</taxon>
        <taxon>Desulfobulbales</taxon>
        <taxon>Desulfobulbaceae</taxon>
        <taxon>Candidatus Desulfobia</taxon>
    </lineage>
</organism>
<dbReference type="CDD" id="cd03241">
    <property type="entry name" value="ABC_RecN"/>
    <property type="match status" value="2"/>
</dbReference>
<dbReference type="PANTHER" id="PTHR11059">
    <property type="entry name" value="DNA REPAIR PROTEIN RECN"/>
    <property type="match status" value="1"/>
</dbReference>
<comment type="caution">
    <text evidence="12">The sequence shown here is derived from an EMBL/GenBank/DDBJ whole genome shotgun (WGS) entry which is preliminary data.</text>
</comment>
<dbReference type="GO" id="GO:0009432">
    <property type="term" value="P:SOS response"/>
    <property type="evidence" value="ECO:0007669"/>
    <property type="project" value="TreeGrafter"/>
</dbReference>
<dbReference type="InterPro" id="IPR003395">
    <property type="entry name" value="RecF/RecN/SMC_N"/>
</dbReference>
<protein>
    <recommendedName>
        <fullName evidence="3 9">DNA repair protein RecN</fullName>
    </recommendedName>
    <alternativeName>
        <fullName evidence="8 9">Recombination protein N</fullName>
    </alternativeName>
</protein>
<dbReference type="Proteomes" id="UP000614424">
    <property type="component" value="Unassembled WGS sequence"/>
</dbReference>
<dbReference type="PANTHER" id="PTHR11059:SF0">
    <property type="entry name" value="DNA REPAIR PROTEIN RECN"/>
    <property type="match status" value="1"/>
</dbReference>
<dbReference type="SUPFAM" id="SSF52540">
    <property type="entry name" value="P-loop containing nucleoside triphosphate hydrolases"/>
    <property type="match status" value="1"/>
</dbReference>
<sequence>MLSELHITNLALIEKLTLSFSKGLSVLTGETGAGKSIILQAIYLLSGGKASASWVRTGAKQATIEALFEIDMNHRYILSMLQEKGFECDGSIVIKRILSQNGRGRFYINGSLATARLVSDIAENLLSVASQHEHQQLLSPGFQLDFIDIVGGLWETRSAFTSLYDSWTSARKEYDKLRSKEMEKEQRKDFLTFQVKEISDARLVSGEDEKLSIEKFRLKSSDDLNRLGQKNLSRLSEATSILALVRKEIAQMSELDPTLNSMGEEISGHSYQLEDHFVSFRNYLETIPSDPSELDTILKRIDVLQQLKRKYGQNLDDIISYGTNACEELAALESLDIHLEKLQKKLTQLEHDLALSAAELSRLRKETADMLALSISRELSSLHFEQSIFEIHFHPAAGNGTTLTKTGSDRPEFMFSANPGEPVKPLSKIASGGELSRLLLALKCLFAKKDQVETVIFDEVDAGISGKAAEAVSRKIKELAAHHQVICITHLPQIASYADDHYLVMKSFNGERTRTTINRLETESKVAEIAKMLDGDSVSSQTLAYVRDLVGRNQSVPSQQ</sequence>
<proteinExistence type="inferred from homology"/>
<keyword evidence="7 9" id="KW-0234">DNA repair</keyword>
<dbReference type="GO" id="GO:0006310">
    <property type="term" value="P:DNA recombination"/>
    <property type="evidence" value="ECO:0007669"/>
    <property type="project" value="InterPro"/>
</dbReference>
<dbReference type="NCBIfam" id="TIGR00634">
    <property type="entry name" value="recN"/>
    <property type="match status" value="1"/>
</dbReference>
<gene>
    <name evidence="12" type="primary">recN</name>
    <name evidence="12" type="ORF">H8E41_02640</name>
</gene>
<evidence type="ECO:0000313" key="12">
    <source>
        <dbReference type="EMBL" id="MBC8316774.1"/>
    </source>
</evidence>
<feature type="domain" description="RecF/RecN/SMC N-terminal" evidence="11">
    <location>
        <begin position="2"/>
        <end position="509"/>
    </location>
</feature>
<feature type="coiled-coil region" evidence="10">
    <location>
        <begin position="332"/>
        <end position="366"/>
    </location>
</feature>
<dbReference type="AlphaFoldDB" id="A0A8J6TB62"/>
<evidence type="ECO:0000256" key="10">
    <source>
        <dbReference type="SAM" id="Coils"/>
    </source>
</evidence>
<evidence type="ECO:0000256" key="8">
    <source>
        <dbReference type="ARBA" id="ARBA00033408"/>
    </source>
</evidence>
<accession>A0A8J6TB62</accession>
<dbReference type="Gene3D" id="3.40.50.300">
    <property type="entry name" value="P-loop containing nucleotide triphosphate hydrolases"/>
    <property type="match status" value="2"/>
</dbReference>
<dbReference type="GO" id="GO:0043590">
    <property type="term" value="C:bacterial nucleoid"/>
    <property type="evidence" value="ECO:0007669"/>
    <property type="project" value="TreeGrafter"/>
</dbReference>
<evidence type="ECO:0000256" key="5">
    <source>
        <dbReference type="ARBA" id="ARBA00022763"/>
    </source>
</evidence>
<evidence type="ECO:0000256" key="9">
    <source>
        <dbReference type="PIRNR" id="PIRNR003128"/>
    </source>
</evidence>
<keyword evidence="4" id="KW-0547">Nucleotide-binding</keyword>